<dbReference type="SUPFAM" id="SSF55931">
    <property type="entry name" value="Glutamine synthetase/guanido kinase"/>
    <property type="match status" value="1"/>
</dbReference>
<evidence type="ECO:0000256" key="4">
    <source>
        <dbReference type="ARBA" id="ARBA00048819"/>
    </source>
</evidence>
<evidence type="ECO:0000313" key="8">
    <source>
        <dbReference type="EMBL" id="MFC6009321.1"/>
    </source>
</evidence>
<evidence type="ECO:0000256" key="7">
    <source>
        <dbReference type="SAM" id="MobiDB-lite"/>
    </source>
</evidence>
<dbReference type="PANTHER" id="PTHR34378">
    <property type="entry name" value="GLUTAMATE--CYSTEINE LIGASE, CHLOROPLASTIC"/>
    <property type="match status" value="1"/>
</dbReference>
<dbReference type="EMBL" id="JBHSRD010000008">
    <property type="protein sequence ID" value="MFC6009321.1"/>
    <property type="molecule type" value="Genomic_DNA"/>
</dbReference>
<organism evidence="8 9">
    <name type="scientific">Angustibacter luteus</name>
    <dbReference type="NCBI Taxonomy" id="658456"/>
    <lineage>
        <taxon>Bacteria</taxon>
        <taxon>Bacillati</taxon>
        <taxon>Actinomycetota</taxon>
        <taxon>Actinomycetes</taxon>
        <taxon>Kineosporiales</taxon>
        <taxon>Kineosporiaceae</taxon>
    </lineage>
</organism>
<dbReference type="InterPro" id="IPR035434">
    <property type="entry name" value="GCL_bact_plant"/>
</dbReference>
<dbReference type="GO" id="GO:0004357">
    <property type="term" value="F:glutamate-cysteine ligase activity"/>
    <property type="evidence" value="ECO:0007669"/>
    <property type="project" value="UniProtKB-EC"/>
</dbReference>
<dbReference type="PIRSF" id="PIRSF017901">
    <property type="entry name" value="GCL"/>
    <property type="match status" value="1"/>
</dbReference>
<evidence type="ECO:0000256" key="2">
    <source>
        <dbReference type="ARBA" id="ARBA00022741"/>
    </source>
</evidence>
<keyword evidence="1 5" id="KW-0436">Ligase</keyword>
<dbReference type="Gene3D" id="3.30.590.20">
    <property type="match status" value="1"/>
</dbReference>
<comment type="caution">
    <text evidence="8">The sequence shown here is derived from an EMBL/GenBank/DDBJ whole genome shotgun (WGS) entry which is preliminary data.</text>
</comment>
<keyword evidence="9" id="KW-1185">Reference proteome</keyword>
<dbReference type="InterPro" id="IPR006336">
    <property type="entry name" value="GCS2"/>
</dbReference>
<accession>A0ABW1JIU7</accession>
<dbReference type="InterPro" id="IPR014746">
    <property type="entry name" value="Gln_synth/guanido_kin_cat_dom"/>
</dbReference>
<protein>
    <recommendedName>
        <fullName evidence="5">Glutamate--cysteine ligase EgtA</fullName>
        <ecNumber evidence="5">6.3.2.2</ecNumber>
    </recommendedName>
    <alternativeName>
        <fullName evidence="5">Gamma-glutamylcysteine synthase</fullName>
        <shortName evidence="5">GCS</shortName>
        <shortName evidence="5">Gamma-ECS</shortName>
    </alternativeName>
</protein>
<evidence type="ECO:0000256" key="5">
    <source>
        <dbReference type="HAMAP-Rule" id="MF_02034"/>
    </source>
</evidence>
<comment type="function">
    <text evidence="5">Catalyzes the synthesis of gamma-glutamylcysteine (gamma-GC). This compound is used as substrate for the biosynthesis of the low-molecular thiol compound ergothioneine.</text>
</comment>
<evidence type="ECO:0000256" key="1">
    <source>
        <dbReference type="ARBA" id="ARBA00022598"/>
    </source>
</evidence>
<keyword evidence="3 5" id="KW-0067">ATP-binding</keyword>
<feature type="region of interest" description="Disordered" evidence="7">
    <location>
        <begin position="1"/>
        <end position="29"/>
    </location>
</feature>
<comment type="pathway">
    <text evidence="5">Amino-acid biosynthesis; ergothioneine biosynthesis.</text>
</comment>
<sequence>MATEGLLGDAGPQVEPDADQDEDARRPLSVDAAHAYVAAGALRAGSPGPVGLELEAHVVDLAEPSRRPSWAHLHAALDSVPRLPGGSVVTLEPGGQVELSGPPGAGVGEAVAGVAVDHAALRRHLATHGLGLALVGADPLREAARVNPGQRYDAMEQHWRATGQASAGLSMMCSTASLQVNLEAGPTHEWARRTELVHLLGPVLVAVSACSPWLSGRATGWRSTRQRVWGDLDVLRCGPLRGGPDPAAEWADYALDAPVMLVRSGDRVDPVRTRIPLREWLSGAVRLGDRLPERSDVDLHLTTLFPPARLRGFIEVRYLDAVPRRWWGALAATLVTLMDVPQAADLAAAAAEPVGREWTAAARDGLTHPGLAVAARACLAAAAAHAPAALADQVGELADLVATGRSPGDDVADTAARFGPEAALLAACPPAYEGEDADA</sequence>
<name>A0ABW1JIU7_9ACTN</name>
<comment type="catalytic activity">
    <reaction evidence="4 5 6">
        <text>L-cysteine + L-glutamate + ATP = gamma-L-glutamyl-L-cysteine + ADP + phosphate + H(+)</text>
        <dbReference type="Rhea" id="RHEA:13285"/>
        <dbReference type="ChEBI" id="CHEBI:15378"/>
        <dbReference type="ChEBI" id="CHEBI:29985"/>
        <dbReference type="ChEBI" id="CHEBI:30616"/>
        <dbReference type="ChEBI" id="CHEBI:35235"/>
        <dbReference type="ChEBI" id="CHEBI:43474"/>
        <dbReference type="ChEBI" id="CHEBI:58173"/>
        <dbReference type="ChEBI" id="CHEBI:456216"/>
        <dbReference type="EC" id="6.3.2.2"/>
    </reaction>
</comment>
<dbReference type="Pfam" id="PF04107">
    <property type="entry name" value="GCS2"/>
    <property type="match status" value="1"/>
</dbReference>
<dbReference type="HAMAP" id="MF_02034">
    <property type="entry name" value="EgtA"/>
    <property type="match status" value="1"/>
</dbReference>
<gene>
    <name evidence="5 8" type="primary">egtA</name>
    <name evidence="8" type="ORF">ACFQDO_19495</name>
</gene>
<evidence type="ECO:0000313" key="9">
    <source>
        <dbReference type="Proteomes" id="UP001596189"/>
    </source>
</evidence>
<reference evidence="9" key="1">
    <citation type="journal article" date="2019" name="Int. J. Syst. Evol. Microbiol.">
        <title>The Global Catalogue of Microorganisms (GCM) 10K type strain sequencing project: providing services to taxonomists for standard genome sequencing and annotation.</title>
        <authorList>
            <consortium name="The Broad Institute Genomics Platform"/>
            <consortium name="The Broad Institute Genome Sequencing Center for Infectious Disease"/>
            <person name="Wu L."/>
            <person name="Ma J."/>
        </authorList>
    </citation>
    <scope>NUCLEOTIDE SEQUENCE [LARGE SCALE GENOMIC DNA]</scope>
    <source>
        <strain evidence="9">KACC 14249</strain>
    </source>
</reference>
<dbReference type="PANTHER" id="PTHR34378:SF1">
    <property type="entry name" value="GLUTAMATE--CYSTEINE LIGASE, CHLOROPLASTIC"/>
    <property type="match status" value="1"/>
</dbReference>
<comment type="similarity">
    <text evidence="5 6">Belongs to the glutamate--cysteine ligase type 2 family. EgtA subfamily.</text>
</comment>
<dbReference type="EC" id="6.3.2.2" evidence="5"/>
<dbReference type="InterPro" id="IPR017809">
    <property type="entry name" value="EgtA_Actinobacteria"/>
</dbReference>
<evidence type="ECO:0000256" key="6">
    <source>
        <dbReference type="PIRNR" id="PIRNR017901"/>
    </source>
</evidence>
<dbReference type="NCBIfam" id="TIGR03444">
    <property type="entry name" value="EgtA_Cys_ligase"/>
    <property type="match status" value="1"/>
</dbReference>
<dbReference type="Proteomes" id="UP001596189">
    <property type="component" value="Unassembled WGS sequence"/>
</dbReference>
<proteinExistence type="inferred from homology"/>
<keyword evidence="2 5" id="KW-0547">Nucleotide-binding</keyword>
<evidence type="ECO:0000256" key="3">
    <source>
        <dbReference type="ARBA" id="ARBA00022840"/>
    </source>
</evidence>
<dbReference type="RefSeq" id="WP_345717837.1">
    <property type="nucleotide sequence ID" value="NZ_BAABFP010000007.1"/>
</dbReference>